<name>A0A430FLI4_9BIFI</name>
<dbReference type="AlphaFoldDB" id="A0A430FLI4"/>
<dbReference type="InterPro" id="IPR019151">
    <property type="entry name" value="Proteasome_assmbl_chaperone_2"/>
</dbReference>
<sequence>MAKAALSPSISRYIRSMSEEANAHGTIMIAAFEGWNDACQAATNVVRHLVSHYESREVRHIRCDGYYDYQVARPMLCNVTGRRRILWPQTTFYEIDVAADKHIYAQIAPEPNYRWLDYCRQSMHIAEELDVTSMVTLGSMFADCPHTRPLPLDVSNGDCQCDMDREYSGPVGIPTVLNTMAEEEGFNVTSMWVSIPQYLGSDECAQGTMRILGRLSRIIGVDLDCGDLNDRAEQWKAQADMLMRCNDDLADYVHHLEHDYDMKAKARQVADFGAPAAEQLVREAEAFLRGHTD</sequence>
<dbReference type="InterPro" id="IPR038389">
    <property type="entry name" value="PSMG2_sf"/>
</dbReference>
<dbReference type="Proteomes" id="UP000287533">
    <property type="component" value="Unassembled WGS sequence"/>
</dbReference>
<dbReference type="PIRSF" id="PIRSF028754">
    <property type="entry name" value="UCP028754"/>
    <property type="match status" value="1"/>
</dbReference>
<proteinExistence type="predicted"/>
<keyword evidence="2" id="KW-1185">Reference proteome</keyword>
<dbReference type="Pfam" id="PF09754">
    <property type="entry name" value="PAC2"/>
    <property type="match status" value="1"/>
</dbReference>
<reference evidence="1 2" key="1">
    <citation type="submission" date="2018-09" db="EMBL/GenBank/DDBJ databases">
        <title>Characterization of the phylogenetic diversity of five novel species belonging to the genus Bifidobacterium.</title>
        <authorList>
            <person name="Lugli G.A."/>
            <person name="Duranti S."/>
            <person name="Milani C."/>
        </authorList>
    </citation>
    <scope>NUCLEOTIDE SEQUENCE [LARGE SCALE GENOMIC DNA]</scope>
    <source>
        <strain evidence="1 2">2034B</strain>
    </source>
</reference>
<gene>
    <name evidence="1" type="ORF">D2E25_0069</name>
</gene>
<dbReference type="EMBL" id="QXGL01000001">
    <property type="protein sequence ID" value="RSX53763.1"/>
    <property type="molecule type" value="Genomic_DNA"/>
</dbReference>
<evidence type="ECO:0000313" key="2">
    <source>
        <dbReference type="Proteomes" id="UP000287533"/>
    </source>
</evidence>
<accession>A0A430FLI4</accession>
<organism evidence="1 2">
    <name type="scientific">Bifidobacterium goeldii</name>
    <dbReference type="NCBI Taxonomy" id="2306975"/>
    <lineage>
        <taxon>Bacteria</taxon>
        <taxon>Bacillati</taxon>
        <taxon>Actinomycetota</taxon>
        <taxon>Actinomycetes</taxon>
        <taxon>Bifidobacteriales</taxon>
        <taxon>Bifidobacteriaceae</taxon>
        <taxon>Bifidobacterium</taxon>
    </lineage>
</organism>
<protein>
    <submittedName>
        <fullName evidence="1">PAC2 family protein</fullName>
    </submittedName>
</protein>
<dbReference type="Gene3D" id="3.40.50.10900">
    <property type="entry name" value="PAC-like subunit"/>
    <property type="match status" value="1"/>
</dbReference>
<dbReference type="SUPFAM" id="SSF159659">
    <property type="entry name" value="Cgl1923-like"/>
    <property type="match status" value="1"/>
</dbReference>
<dbReference type="InterPro" id="IPR008492">
    <property type="entry name" value="Rv2714-like"/>
</dbReference>
<comment type="caution">
    <text evidence="1">The sequence shown here is derived from an EMBL/GenBank/DDBJ whole genome shotgun (WGS) entry which is preliminary data.</text>
</comment>
<evidence type="ECO:0000313" key="1">
    <source>
        <dbReference type="EMBL" id="RSX53763.1"/>
    </source>
</evidence>